<organism evidence="10 11">
    <name type="scientific">Favolaschia claudopus</name>
    <dbReference type="NCBI Taxonomy" id="2862362"/>
    <lineage>
        <taxon>Eukaryota</taxon>
        <taxon>Fungi</taxon>
        <taxon>Dikarya</taxon>
        <taxon>Basidiomycota</taxon>
        <taxon>Agaricomycotina</taxon>
        <taxon>Agaricomycetes</taxon>
        <taxon>Agaricomycetidae</taxon>
        <taxon>Agaricales</taxon>
        <taxon>Marasmiineae</taxon>
        <taxon>Mycenaceae</taxon>
        <taxon>Favolaschia</taxon>
    </lineage>
</organism>
<evidence type="ECO:0000256" key="1">
    <source>
        <dbReference type="ARBA" id="ARBA00001971"/>
    </source>
</evidence>
<keyword evidence="4 8" id="KW-0479">Metal-binding</keyword>
<evidence type="ECO:0000256" key="9">
    <source>
        <dbReference type="SAM" id="Phobius"/>
    </source>
</evidence>
<dbReference type="SUPFAM" id="SSF48264">
    <property type="entry name" value="Cytochrome P450"/>
    <property type="match status" value="1"/>
</dbReference>
<dbReference type="GO" id="GO:0005506">
    <property type="term" value="F:iron ion binding"/>
    <property type="evidence" value="ECO:0007669"/>
    <property type="project" value="InterPro"/>
</dbReference>
<comment type="caution">
    <text evidence="10">The sequence shown here is derived from an EMBL/GenBank/DDBJ whole genome shotgun (WGS) entry which is preliminary data.</text>
</comment>
<keyword evidence="9" id="KW-0472">Membrane</keyword>
<protein>
    <submittedName>
        <fullName evidence="10">Cytochrome P450</fullName>
    </submittedName>
</protein>
<feature type="transmembrane region" description="Helical" evidence="9">
    <location>
        <begin position="26"/>
        <end position="43"/>
    </location>
</feature>
<reference evidence="10 11" key="1">
    <citation type="journal article" date="2024" name="J Genomics">
        <title>Draft genome sequencing and assembly of Favolaschia claudopus CIRM-BRFM 2984 isolated from oak limbs.</title>
        <authorList>
            <person name="Navarro D."/>
            <person name="Drula E."/>
            <person name="Chaduli D."/>
            <person name="Cazenave R."/>
            <person name="Ahrendt S."/>
            <person name="Wang J."/>
            <person name="Lipzen A."/>
            <person name="Daum C."/>
            <person name="Barry K."/>
            <person name="Grigoriev I.V."/>
            <person name="Favel A."/>
            <person name="Rosso M.N."/>
            <person name="Martin F."/>
        </authorList>
    </citation>
    <scope>NUCLEOTIDE SEQUENCE [LARGE SCALE GENOMIC DNA]</scope>
    <source>
        <strain evidence="10 11">CIRM-BRFM 2984</strain>
    </source>
</reference>
<evidence type="ECO:0000256" key="7">
    <source>
        <dbReference type="ARBA" id="ARBA00023033"/>
    </source>
</evidence>
<dbReference type="InterPro" id="IPR050121">
    <property type="entry name" value="Cytochrome_P450_monoxygenase"/>
</dbReference>
<dbReference type="PRINTS" id="PR00463">
    <property type="entry name" value="EP450I"/>
</dbReference>
<accession>A0AAW0B8J6</accession>
<dbReference type="Gene3D" id="1.10.630.10">
    <property type="entry name" value="Cytochrome P450"/>
    <property type="match status" value="1"/>
</dbReference>
<feature type="transmembrane region" description="Helical" evidence="9">
    <location>
        <begin position="55"/>
        <end position="75"/>
    </location>
</feature>
<name>A0AAW0B8J6_9AGAR</name>
<evidence type="ECO:0000256" key="8">
    <source>
        <dbReference type="PIRSR" id="PIRSR602401-1"/>
    </source>
</evidence>
<evidence type="ECO:0000256" key="2">
    <source>
        <dbReference type="ARBA" id="ARBA00005179"/>
    </source>
</evidence>
<keyword evidence="9" id="KW-0812">Transmembrane</keyword>
<sequence length="539" mass="60044">MGFSLIPCASMLGLMNHWFFHTYEPSSANISFLILAIEPTALLRLIGGPFSLTRLLGSYCAFLISLSLSIVVYRISPFHPLAQYPGPVMGKATRFWGLWKAYQGYKYLYRKQLHDIYGPYVRIGPNEISINDAVAATQTLSRGGIDKGPYYTGSGKPSSITPSILEITGEAHTTRRRGWNRALASVREYEPLLSKRVTELVSLLEDNVETDLADWFYRFTVDVMGDLVYSGGFELMQNGDVTDLGGSIARYMKISDLLGQIPWSIDVLNSIPLLGRSFHGTTDYAKNLAIRRIKNGSGDLKDLYYHLASADEGGHETKKPAQEIAAADSLTAIVAASDTSTTTMTSVVWFLLSHPAYYQRVQEELDRVIPSGDNLPDSDKQSHLHFVTACINESLRLHPPLPSGGTRKVPMKAGGRSIAGRFVPEGTSIAIPCYSLHRNPEYFSYPDQFLPERWLPDSKLERHNVSAFMPFSIGPATCAGQKFAKLELTMVLSALFRCFDLKFADGFDSEDWPRGMKDHFVVTRGPLHVRLTRRSNGYI</sequence>
<comment type="similarity">
    <text evidence="3">Belongs to the cytochrome P450 family.</text>
</comment>
<keyword evidence="7" id="KW-0503">Monooxygenase</keyword>
<keyword evidence="9" id="KW-1133">Transmembrane helix</keyword>
<evidence type="ECO:0000256" key="4">
    <source>
        <dbReference type="ARBA" id="ARBA00022723"/>
    </source>
</evidence>
<dbReference type="PANTHER" id="PTHR24305:SF187">
    <property type="entry name" value="P450, PUTATIVE (EUROFUNG)-RELATED"/>
    <property type="match status" value="1"/>
</dbReference>
<dbReference type="EMBL" id="JAWWNJ010000037">
    <property type="protein sequence ID" value="KAK7022167.1"/>
    <property type="molecule type" value="Genomic_DNA"/>
</dbReference>
<evidence type="ECO:0000313" key="10">
    <source>
        <dbReference type="EMBL" id="KAK7022167.1"/>
    </source>
</evidence>
<proteinExistence type="inferred from homology"/>
<keyword evidence="5" id="KW-0560">Oxidoreductase</keyword>
<feature type="binding site" description="axial binding residue" evidence="8">
    <location>
        <position position="478"/>
    </location>
    <ligand>
        <name>heme</name>
        <dbReference type="ChEBI" id="CHEBI:30413"/>
    </ligand>
    <ligandPart>
        <name>Fe</name>
        <dbReference type="ChEBI" id="CHEBI:18248"/>
    </ligandPart>
</feature>
<comment type="cofactor">
    <cofactor evidence="1 8">
        <name>heme</name>
        <dbReference type="ChEBI" id="CHEBI:30413"/>
    </cofactor>
</comment>
<keyword evidence="11" id="KW-1185">Reference proteome</keyword>
<keyword evidence="8" id="KW-0349">Heme</keyword>
<keyword evidence="6 8" id="KW-0408">Iron</keyword>
<dbReference type="InterPro" id="IPR001128">
    <property type="entry name" value="Cyt_P450"/>
</dbReference>
<evidence type="ECO:0000256" key="6">
    <source>
        <dbReference type="ARBA" id="ARBA00023004"/>
    </source>
</evidence>
<dbReference type="GO" id="GO:0020037">
    <property type="term" value="F:heme binding"/>
    <property type="evidence" value="ECO:0007669"/>
    <property type="project" value="InterPro"/>
</dbReference>
<dbReference type="PRINTS" id="PR00385">
    <property type="entry name" value="P450"/>
</dbReference>
<dbReference type="GO" id="GO:0004497">
    <property type="term" value="F:monooxygenase activity"/>
    <property type="evidence" value="ECO:0007669"/>
    <property type="project" value="UniProtKB-KW"/>
</dbReference>
<dbReference type="AlphaFoldDB" id="A0AAW0B8J6"/>
<dbReference type="Proteomes" id="UP001362999">
    <property type="component" value="Unassembled WGS sequence"/>
</dbReference>
<evidence type="ECO:0000313" key="11">
    <source>
        <dbReference type="Proteomes" id="UP001362999"/>
    </source>
</evidence>
<dbReference type="InterPro" id="IPR002401">
    <property type="entry name" value="Cyt_P450_E_grp-I"/>
</dbReference>
<dbReference type="Pfam" id="PF00067">
    <property type="entry name" value="p450"/>
    <property type="match status" value="1"/>
</dbReference>
<evidence type="ECO:0000256" key="5">
    <source>
        <dbReference type="ARBA" id="ARBA00023002"/>
    </source>
</evidence>
<dbReference type="GO" id="GO:0016705">
    <property type="term" value="F:oxidoreductase activity, acting on paired donors, with incorporation or reduction of molecular oxygen"/>
    <property type="evidence" value="ECO:0007669"/>
    <property type="project" value="InterPro"/>
</dbReference>
<comment type="pathway">
    <text evidence="2">Secondary metabolite biosynthesis.</text>
</comment>
<gene>
    <name evidence="10" type="ORF">R3P38DRAFT_2628605</name>
</gene>
<evidence type="ECO:0000256" key="3">
    <source>
        <dbReference type="ARBA" id="ARBA00010617"/>
    </source>
</evidence>
<dbReference type="InterPro" id="IPR036396">
    <property type="entry name" value="Cyt_P450_sf"/>
</dbReference>
<dbReference type="PANTHER" id="PTHR24305">
    <property type="entry name" value="CYTOCHROME P450"/>
    <property type="match status" value="1"/>
</dbReference>